<evidence type="ECO:0000256" key="3">
    <source>
        <dbReference type="SAM" id="MobiDB-lite"/>
    </source>
</evidence>
<dbReference type="InterPro" id="IPR015943">
    <property type="entry name" value="WD40/YVTN_repeat-like_dom_sf"/>
</dbReference>
<keyword evidence="2" id="KW-0119">Carbohydrate metabolism</keyword>
<reference evidence="4 5" key="1">
    <citation type="submission" date="2024-08" db="EMBL/GenBank/DDBJ databases">
        <authorList>
            <person name="Lu H."/>
        </authorList>
    </citation>
    <scope>NUCLEOTIDE SEQUENCE [LARGE SCALE GENOMIC DNA]</scope>
    <source>
        <strain evidence="4 5">DXS20W</strain>
    </source>
</reference>
<keyword evidence="5" id="KW-1185">Reference proteome</keyword>
<evidence type="ECO:0000313" key="4">
    <source>
        <dbReference type="EMBL" id="MFG6460239.1"/>
    </source>
</evidence>
<dbReference type="EMBL" id="JBIGHX010000001">
    <property type="protein sequence ID" value="MFG6460239.1"/>
    <property type="molecule type" value="Genomic_DNA"/>
</dbReference>
<gene>
    <name evidence="4" type="ORF">ACG04Q_01565</name>
</gene>
<evidence type="ECO:0000313" key="5">
    <source>
        <dbReference type="Proteomes" id="UP001606302"/>
    </source>
</evidence>
<dbReference type="Pfam" id="PF10282">
    <property type="entry name" value="Lactonase"/>
    <property type="match status" value="1"/>
</dbReference>
<dbReference type="PANTHER" id="PTHR30344:SF1">
    <property type="entry name" value="6-PHOSPHOGLUCONOLACTONASE"/>
    <property type="match status" value="1"/>
</dbReference>
<organism evidence="4 5">
    <name type="scientific">Pelomonas lactea</name>
    <dbReference type="NCBI Taxonomy" id="3299030"/>
    <lineage>
        <taxon>Bacteria</taxon>
        <taxon>Pseudomonadati</taxon>
        <taxon>Pseudomonadota</taxon>
        <taxon>Betaproteobacteria</taxon>
        <taxon>Burkholderiales</taxon>
        <taxon>Sphaerotilaceae</taxon>
        <taxon>Roseateles</taxon>
    </lineage>
</organism>
<comment type="caution">
    <text evidence="4">The sequence shown here is derived from an EMBL/GenBank/DDBJ whole genome shotgun (WGS) entry which is preliminary data.</text>
</comment>
<dbReference type="InterPro" id="IPR019405">
    <property type="entry name" value="Lactonase_7-beta_prop"/>
</dbReference>
<dbReference type="InterPro" id="IPR050282">
    <property type="entry name" value="Cycloisomerase_2"/>
</dbReference>
<dbReference type="InterPro" id="IPR011048">
    <property type="entry name" value="Haem_d1_sf"/>
</dbReference>
<keyword evidence="2" id="KW-0313">Glucose metabolism</keyword>
<feature type="compositionally biased region" description="Low complexity" evidence="3">
    <location>
        <begin position="154"/>
        <end position="164"/>
    </location>
</feature>
<dbReference type="SUPFAM" id="SSF51004">
    <property type="entry name" value="C-terminal (heme d1) domain of cytochrome cd1-nitrite reductase"/>
    <property type="match status" value="1"/>
</dbReference>
<name>A0ABW7GED8_9BURK</name>
<proteinExistence type="inferred from homology"/>
<evidence type="ECO:0000256" key="1">
    <source>
        <dbReference type="ARBA" id="ARBA00005564"/>
    </source>
</evidence>
<evidence type="ECO:0000256" key="2">
    <source>
        <dbReference type="ARBA" id="ARBA00022526"/>
    </source>
</evidence>
<feature type="region of interest" description="Disordered" evidence="3">
    <location>
        <begin position="152"/>
        <end position="172"/>
    </location>
</feature>
<dbReference type="PANTHER" id="PTHR30344">
    <property type="entry name" value="6-PHOSPHOGLUCONOLACTONASE-RELATED"/>
    <property type="match status" value="1"/>
</dbReference>
<comment type="similarity">
    <text evidence="1">Belongs to the cycloisomerase 2 family.</text>
</comment>
<dbReference type="Gene3D" id="2.130.10.10">
    <property type="entry name" value="YVTN repeat-like/Quinoprotein amine dehydrogenase"/>
    <property type="match status" value="1"/>
</dbReference>
<accession>A0ABW7GED8</accession>
<dbReference type="RefSeq" id="WP_394509052.1">
    <property type="nucleotide sequence ID" value="NZ_JBIGHX010000001.1"/>
</dbReference>
<sequence>MTATLLPFALAAETLVYVGTDTGGDSRGIYVASLDETTGALSPPRLAAAIGNPGFLAVHASRPLIYSVAGSRAADGSWREEVAAFSVQADGRLTLLNTRPSEGSGPCHVAIDASGRVLLLANYGGGNVVSYPIRDDGSLGPAASTVRHEGAGVHPQRQQQPHPHAIYPDPTRTRAYAPDLGIDKVMIYRLDAASGRLSPNEPAYAATEPGGGPRHLAFHPDGRHAYVALELTSRVASYRVDATTGALQHVDTQSSLPAGASADGNTAAEILVHPDGHFLYVSNRGHDSIAVFAIAPQTGALRFVDATPSGGRTPRSFGLVPGGRFLVAANQNGGNLTVFRIDAERGTLSPTGQELRIDRPKHVRFLRR</sequence>
<dbReference type="Proteomes" id="UP001606302">
    <property type="component" value="Unassembled WGS sequence"/>
</dbReference>
<protein>
    <submittedName>
        <fullName evidence="4">Lactonase family protein</fullName>
    </submittedName>
</protein>